<evidence type="ECO:0000256" key="5">
    <source>
        <dbReference type="ARBA" id="ARBA00023136"/>
    </source>
</evidence>
<evidence type="ECO:0000256" key="4">
    <source>
        <dbReference type="ARBA" id="ARBA00022989"/>
    </source>
</evidence>
<gene>
    <name evidence="10" type="primary">BnaC08g44030D</name>
    <name evidence="9" type="ORF">DARMORV10_C08P51990.1</name>
    <name evidence="10" type="ORF">GSBRNA2T00031839001</name>
</gene>
<evidence type="ECO:0000256" key="7">
    <source>
        <dbReference type="ARBA" id="ARBA00023180"/>
    </source>
</evidence>
<dbReference type="Proteomes" id="UP000028999">
    <property type="component" value="Unassembled WGS sequence"/>
</dbReference>
<dbReference type="EMBL" id="HG994372">
    <property type="protein sequence ID" value="CAF2116649.1"/>
    <property type="molecule type" value="Genomic_DNA"/>
</dbReference>
<keyword evidence="2 8" id="KW-0812">Transmembrane</keyword>
<feature type="transmembrane region" description="Helical" evidence="8">
    <location>
        <begin position="6"/>
        <end position="29"/>
    </location>
</feature>
<protein>
    <submittedName>
        <fullName evidence="9">(rape) hypothetical protein</fullName>
    </submittedName>
    <submittedName>
        <fullName evidence="10">BnaC08g44030D protein</fullName>
    </submittedName>
</protein>
<keyword evidence="3" id="KW-0732">Signal</keyword>
<evidence type="ECO:0000313" key="10">
    <source>
        <dbReference type="EMBL" id="CDY10048.1"/>
    </source>
</evidence>
<name>A0A078FDE4_BRANA</name>
<proteinExistence type="predicted"/>
<evidence type="ECO:0000256" key="6">
    <source>
        <dbReference type="ARBA" id="ARBA00023170"/>
    </source>
</evidence>
<reference evidence="9" key="3">
    <citation type="submission" date="2021-01" db="EMBL/GenBank/DDBJ databases">
        <authorList>
            <consortium name="Genoscope - CEA"/>
            <person name="William W."/>
        </authorList>
    </citation>
    <scope>NUCLEOTIDE SEQUENCE</scope>
</reference>
<organism evidence="10 11">
    <name type="scientific">Brassica napus</name>
    <name type="common">Rape</name>
    <dbReference type="NCBI Taxonomy" id="3708"/>
    <lineage>
        <taxon>Eukaryota</taxon>
        <taxon>Viridiplantae</taxon>
        <taxon>Streptophyta</taxon>
        <taxon>Embryophyta</taxon>
        <taxon>Tracheophyta</taxon>
        <taxon>Spermatophyta</taxon>
        <taxon>Magnoliopsida</taxon>
        <taxon>eudicotyledons</taxon>
        <taxon>Gunneridae</taxon>
        <taxon>Pentapetalae</taxon>
        <taxon>rosids</taxon>
        <taxon>malvids</taxon>
        <taxon>Brassicales</taxon>
        <taxon>Brassicaceae</taxon>
        <taxon>Brassiceae</taxon>
        <taxon>Brassica</taxon>
    </lineage>
</organism>
<reference evidence="10 11" key="1">
    <citation type="journal article" date="2014" name="Science">
        <title>Plant genetics. Early allopolyploid evolution in the post-Neolithic Brassica napus oilseed genome.</title>
        <authorList>
            <person name="Chalhoub B."/>
            <person name="Denoeud F."/>
            <person name="Liu S."/>
            <person name="Parkin I.A."/>
            <person name="Tang H."/>
            <person name="Wang X."/>
            <person name="Chiquet J."/>
            <person name="Belcram H."/>
            <person name="Tong C."/>
            <person name="Samans B."/>
            <person name="Correa M."/>
            <person name="Da Silva C."/>
            <person name="Just J."/>
            <person name="Falentin C."/>
            <person name="Koh C.S."/>
            <person name="Le Clainche I."/>
            <person name="Bernard M."/>
            <person name="Bento P."/>
            <person name="Noel B."/>
            <person name="Labadie K."/>
            <person name="Alberti A."/>
            <person name="Charles M."/>
            <person name="Arnaud D."/>
            <person name="Guo H."/>
            <person name="Daviaud C."/>
            <person name="Alamery S."/>
            <person name="Jabbari K."/>
            <person name="Zhao M."/>
            <person name="Edger P.P."/>
            <person name="Chelaifa H."/>
            <person name="Tack D."/>
            <person name="Lassalle G."/>
            <person name="Mestiri I."/>
            <person name="Schnel N."/>
            <person name="Le Paslier M.C."/>
            <person name="Fan G."/>
            <person name="Renault V."/>
            <person name="Bayer P.E."/>
            <person name="Golicz A.A."/>
            <person name="Manoli S."/>
            <person name="Lee T.H."/>
            <person name="Thi V.H."/>
            <person name="Chalabi S."/>
            <person name="Hu Q."/>
            <person name="Fan C."/>
            <person name="Tollenaere R."/>
            <person name="Lu Y."/>
            <person name="Battail C."/>
            <person name="Shen J."/>
            <person name="Sidebottom C.H."/>
            <person name="Wang X."/>
            <person name="Canaguier A."/>
            <person name="Chauveau A."/>
            <person name="Berard A."/>
            <person name="Deniot G."/>
            <person name="Guan M."/>
            <person name="Liu Z."/>
            <person name="Sun F."/>
            <person name="Lim Y.P."/>
            <person name="Lyons E."/>
            <person name="Town C.D."/>
            <person name="Bancroft I."/>
            <person name="Wang X."/>
            <person name="Meng J."/>
            <person name="Ma J."/>
            <person name="Pires J.C."/>
            <person name="King G.J."/>
            <person name="Brunel D."/>
            <person name="Delourme R."/>
            <person name="Renard M."/>
            <person name="Aury J.M."/>
            <person name="Adams K.L."/>
            <person name="Batley J."/>
            <person name="Snowdon R.J."/>
            <person name="Tost J."/>
            <person name="Edwards D."/>
            <person name="Zhou Y."/>
            <person name="Hua W."/>
            <person name="Sharpe A.G."/>
            <person name="Paterson A.H."/>
            <person name="Guan C."/>
            <person name="Wincker P."/>
        </authorList>
    </citation>
    <scope>NUCLEOTIDE SEQUENCE [LARGE SCALE GENOMIC DNA]</scope>
    <source>
        <strain evidence="11">cv. Darmor-bzh</strain>
    </source>
</reference>
<dbReference type="GO" id="GO:0016020">
    <property type="term" value="C:membrane"/>
    <property type="evidence" value="ECO:0007669"/>
    <property type="project" value="UniProtKB-SubCell"/>
</dbReference>
<evidence type="ECO:0000256" key="1">
    <source>
        <dbReference type="ARBA" id="ARBA00004479"/>
    </source>
</evidence>
<dbReference type="PaxDb" id="3708-A0A078FDE4"/>
<reference evidence="10" key="2">
    <citation type="submission" date="2014-06" db="EMBL/GenBank/DDBJ databases">
        <authorList>
            <person name="Genoscope - CEA"/>
        </authorList>
    </citation>
    <scope>NUCLEOTIDE SEQUENCE</scope>
</reference>
<dbReference type="EMBL" id="LK032000">
    <property type="protein sequence ID" value="CDY10048.1"/>
    <property type="molecule type" value="Genomic_DNA"/>
</dbReference>
<accession>A0A078FDE4</accession>
<keyword evidence="4 8" id="KW-1133">Transmembrane helix</keyword>
<dbReference type="PANTHER" id="PTHR48061:SF2">
    <property type="entry name" value="RECEPTOR LIKE PROTEIN 30-LIKE"/>
    <property type="match status" value="1"/>
</dbReference>
<dbReference type="Gramene" id="CDY10048">
    <property type="protein sequence ID" value="CDY10048"/>
    <property type="gene ID" value="GSBRNA2T00031839001"/>
</dbReference>
<evidence type="ECO:0000256" key="8">
    <source>
        <dbReference type="SAM" id="Phobius"/>
    </source>
</evidence>
<evidence type="ECO:0000256" key="2">
    <source>
        <dbReference type="ARBA" id="ARBA00022692"/>
    </source>
</evidence>
<dbReference type="InterPro" id="IPR046956">
    <property type="entry name" value="RLP23-like"/>
</dbReference>
<keyword evidence="6" id="KW-0675">Receptor</keyword>
<comment type="subcellular location">
    <subcellularLocation>
        <location evidence="1">Membrane</location>
        <topology evidence="1">Single-pass type I membrane protein</topology>
    </subcellularLocation>
</comment>
<sequence length="125" mass="14379">MVKPCFYVSSISSFLSCLFVSSFLVNTLVSLPFPRSDQIEILLAFKNEFPILKCDFRKFPYAEQKTKYWTSKDVNSFDWVKFDNETGVVTKLDLGGACLSGSLSANSSLFRLHHLRYLDLSFNYF</sequence>
<evidence type="ECO:0000313" key="9">
    <source>
        <dbReference type="EMBL" id="CAF2116649.1"/>
    </source>
</evidence>
<dbReference type="PROSITE" id="PS51257">
    <property type="entry name" value="PROKAR_LIPOPROTEIN"/>
    <property type="match status" value="1"/>
</dbReference>
<dbReference type="Proteomes" id="UP001295469">
    <property type="component" value="Chromosome C08"/>
</dbReference>
<evidence type="ECO:0000256" key="3">
    <source>
        <dbReference type="ARBA" id="ARBA00022729"/>
    </source>
</evidence>
<dbReference type="SUPFAM" id="SSF52058">
    <property type="entry name" value="L domain-like"/>
    <property type="match status" value="1"/>
</dbReference>
<dbReference type="InterPro" id="IPR032675">
    <property type="entry name" value="LRR_dom_sf"/>
</dbReference>
<dbReference type="Gene3D" id="3.80.10.10">
    <property type="entry name" value="Ribonuclease Inhibitor"/>
    <property type="match status" value="1"/>
</dbReference>
<dbReference type="PANTHER" id="PTHR48061">
    <property type="entry name" value="LEUCINE-RICH REPEAT RECEPTOR PROTEIN KINASE EMS1-LIKE-RELATED"/>
    <property type="match status" value="1"/>
</dbReference>
<keyword evidence="7" id="KW-0325">Glycoprotein</keyword>
<evidence type="ECO:0000313" key="11">
    <source>
        <dbReference type="Proteomes" id="UP000028999"/>
    </source>
</evidence>
<dbReference type="AlphaFoldDB" id="A0A078FDE4"/>
<keyword evidence="11" id="KW-1185">Reference proteome</keyword>
<keyword evidence="5 8" id="KW-0472">Membrane</keyword>